<dbReference type="EMBL" id="JAFLRJ010000036">
    <property type="protein sequence ID" value="MBO0511155.1"/>
    <property type="molecule type" value="Genomic_DNA"/>
</dbReference>
<dbReference type="RefSeq" id="WP_206960509.1">
    <property type="nucleotide sequence ID" value="NZ_BAAAJJ010000012.1"/>
</dbReference>
<name>A0A939F690_9ACTN</name>
<organism evidence="1 2">
    <name type="scientific">Streptomyces beijiangensis</name>
    <dbReference type="NCBI Taxonomy" id="163361"/>
    <lineage>
        <taxon>Bacteria</taxon>
        <taxon>Bacillati</taxon>
        <taxon>Actinomycetota</taxon>
        <taxon>Actinomycetes</taxon>
        <taxon>Kitasatosporales</taxon>
        <taxon>Streptomycetaceae</taxon>
        <taxon>Streptomyces</taxon>
    </lineage>
</organism>
<protein>
    <submittedName>
        <fullName evidence="1">Uncharacterized protein</fullName>
    </submittedName>
</protein>
<proteinExistence type="predicted"/>
<comment type="caution">
    <text evidence="1">The sequence shown here is derived from an EMBL/GenBank/DDBJ whole genome shotgun (WGS) entry which is preliminary data.</text>
</comment>
<evidence type="ECO:0000313" key="1">
    <source>
        <dbReference type="EMBL" id="MBO0511155.1"/>
    </source>
</evidence>
<gene>
    <name evidence="1" type="ORF">J0695_04940</name>
</gene>
<dbReference type="AlphaFoldDB" id="A0A939F690"/>
<reference evidence="1" key="1">
    <citation type="submission" date="2021-03" db="EMBL/GenBank/DDBJ databases">
        <title>Streptomyces poriferae sp. nov., a novel marine sponge-derived Actinobacteria species with anti-MRSA activity.</title>
        <authorList>
            <person name="Sandoval-Powers M."/>
            <person name="Kralova S."/>
            <person name="Nguyen G.-S."/>
            <person name="Fawwal D."/>
            <person name="Degnes K."/>
            <person name="Klinkenberg G."/>
            <person name="Sletta H."/>
            <person name="Wentzel A."/>
            <person name="Liles M.R."/>
        </authorList>
    </citation>
    <scope>NUCLEOTIDE SEQUENCE</scope>
    <source>
        <strain evidence="1">DSM 41794</strain>
    </source>
</reference>
<evidence type="ECO:0000313" key="2">
    <source>
        <dbReference type="Proteomes" id="UP000664167"/>
    </source>
</evidence>
<accession>A0A939F690</accession>
<sequence>MTIFVVTIPGTFLADLTPAAHQTLLSRLSPADPQTTTFGEAEDLALLTLYSGTKAFSLRLEVEADDTTGAEDEARRIAADALQVAGFTEAEAPLGDAVITGIDS</sequence>
<dbReference type="Proteomes" id="UP000664167">
    <property type="component" value="Unassembled WGS sequence"/>
</dbReference>
<keyword evidence="2" id="KW-1185">Reference proteome</keyword>